<dbReference type="OrthoDB" id="9801753at2"/>
<keyword evidence="4" id="KW-1185">Reference proteome</keyword>
<accession>A0A7K1LKH4</accession>
<dbReference type="HAMAP" id="MF_00386">
    <property type="entry name" value="UPF0161_YidD"/>
    <property type="match status" value="1"/>
</dbReference>
<protein>
    <recommendedName>
        <fullName evidence="1">Putative membrane protein insertion efficiency factor</fullName>
    </recommendedName>
</protein>
<proteinExistence type="inferred from homology"/>
<comment type="similarity">
    <text evidence="1">Belongs to the UPF0161 family.</text>
</comment>
<keyword evidence="1" id="KW-0472">Membrane</keyword>
<gene>
    <name evidence="3" type="primary">yidD</name>
    <name evidence="3" type="ORF">GMA10_10675</name>
</gene>
<name>A0A7K1LKH4_9MICC</name>
<dbReference type="EMBL" id="WOGT01000007">
    <property type="protein sequence ID" value="MUN55669.1"/>
    <property type="molecule type" value="Genomic_DNA"/>
</dbReference>
<dbReference type="Proteomes" id="UP000462152">
    <property type="component" value="Unassembled WGS sequence"/>
</dbReference>
<evidence type="ECO:0000313" key="4">
    <source>
        <dbReference type="Proteomes" id="UP000462152"/>
    </source>
</evidence>
<organism evidence="3 4">
    <name type="scientific">Rothia koreensis</name>
    <dbReference type="NCBI Taxonomy" id="592378"/>
    <lineage>
        <taxon>Bacteria</taxon>
        <taxon>Bacillati</taxon>
        <taxon>Actinomycetota</taxon>
        <taxon>Actinomycetes</taxon>
        <taxon>Micrococcales</taxon>
        <taxon>Micrococcaceae</taxon>
        <taxon>Rothia</taxon>
    </lineage>
</organism>
<evidence type="ECO:0000256" key="1">
    <source>
        <dbReference type="HAMAP-Rule" id="MF_00386"/>
    </source>
</evidence>
<comment type="function">
    <text evidence="1">Could be involved in insertion of integral membrane proteins into the membrane.</text>
</comment>
<dbReference type="NCBIfam" id="TIGR00278">
    <property type="entry name" value="membrane protein insertion efficiency factor YidD"/>
    <property type="match status" value="1"/>
</dbReference>
<dbReference type="PANTHER" id="PTHR33383:SF1">
    <property type="entry name" value="MEMBRANE PROTEIN INSERTION EFFICIENCY FACTOR-RELATED"/>
    <property type="match status" value="1"/>
</dbReference>
<evidence type="ECO:0000256" key="2">
    <source>
        <dbReference type="SAM" id="MobiDB-lite"/>
    </source>
</evidence>
<sequence>MSKKAVTPRSSAHAMNSEHGMSRNPSDGSPEERLASAPREYVHPDGWVHALWTFPQNLAIAFLRAYRRIVSPLYGDVCRYFPTCSAYGLEAVALHGLVRGTGLTVRRLLRCHPWATGGVDPVPAGRRKFAPGREPKILLLNHPPEAENTMPHQPRG</sequence>
<comment type="caution">
    <text evidence="3">The sequence shown here is derived from an EMBL/GenBank/DDBJ whole genome shotgun (WGS) entry which is preliminary data.</text>
</comment>
<dbReference type="AlphaFoldDB" id="A0A7K1LKH4"/>
<evidence type="ECO:0000313" key="3">
    <source>
        <dbReference type="EMBL" id="MUN55669.1"/>
    </source>
</evidence>
<reference evidence="3 4" key="1">
    <citation type="submission" date="2019-12" db="EMBL/GenBank/DDBJ databases">
        <authorList>
            <person name="Li J."/>
            <person name="Shi Y."/>
            <person name="Xu G."/>
            <person name="Xiao D."/>
            <person name="Ran X."/>
        </authorList>
    </citation>
    <scope>NUCLEOTIDE SEQUENCE [LARGE SCALE GENOMIC DNA]</scope>
    <source>
        <strain evidence="3 4">JCM 15915</strain>
    </source>
</reference>
<dbReference type="Pfam" id="PF01809">
    <property type="entry name" value="YidD"/>
    <property type="match status" value="1"/>
</dbReference>
<feature type="region of interest" description="Disordered" evidence="2">
    <location>
        <begin position="1"/>
        <end position="35"/>
    </location>
</feature>
<dbReference type="PANTHER" id="PTHR33383">
    <property type="entry name" value="MEMBRANE PROTEIN INSERTION EFFICIENCY FACTOR-RELATED"/>
    <property type="match status" value="1"/>
</dbReference>
<dbReference type="InterPro" id="IPR002696">
    <property type="entry name" value="Membr_insert_effic_factor_YidD"/>
</dbReference>
<dbReference type="SMART" id="SM01234">
    <property type="entry name" value="Haemolytic"/>
    <property type="match status" value="1"/>
</dbReference>
<keyword evidence="1" id="KW-1003">Cell membrane</keyword>
<dbReference type="GO" id="GO:0005886">
    <property type="term" value="C:plasma membrane"/>
    <property type="evidence" value="ECO:0007669"/>
    <property type="project" value="UniProtKB-SubCell"/>
</dbReference>
<comment type="subcellular location">
    <subcellularLocation>
        <location evidence="1">Cell membrane</location>
        <topology evidence="1">Peripheral membrane protein</topology>
        <orientation evidence="1">Cytoplasmic side</orientation>
    </subcellularLocation>
</comment>